<evidence type="ECO:0000259" key="6">
    <source>
        <dbReference type="PROSITE" id="PS51900"/>
    </source>
</evidence>
<evidence type="ECO:0000256" key="1">
    <source>
        <dbReference type="ARBA" id="ARBA00008857"/>
    </source>
</evidence>
<dbReference type="PANTHER" id="PTHR30349">
    <property type="entry name" value="PHAGE INTEGRASE-RELATED"/>
    <property type="match status" value="1"/>
</dbReference>
<name>A0A934JTE9_9BACT</name>
<dbReference type="Gene3D" id="1.10.443.10">
    <property type="entry name" value="Intergrase catalytic core"/>
    <property type="match status" value="1"/>
</dbReference>
<dbReference type="SUPFAM" id="SSF56349">
    <property type="entry name" value="DNA breaking-rejoining enzymes"/>
    <property type="match status" value="1"/>
</dbReference>
<dbReference type="PROSITE" id="PS51900">
    <property type="entry name" value="CB"/>
    <property type="match status" value="1"/>
</dbReference>
<evidence type="ECO:0000259" key="5">
    <source>
        <dbReference type="PROSITE" id="PS51898"/>
    </source>
</evidence>
<dbReference type="InterPro" id="IPR002104">
    <property type="entry name" value="Integrase_catalytic"/>
</dbReference>
<proteinExistence type="inferred from homology"/>
<dbReference type="RefSeq" id="WP_337311072.1">
    <property type="nucleotide sequence ID" value="NZ_JAEKNS010000076.1"/>
</dbReference>
<evidence type="ECO:0000256" key="4">
    <source>
        <dbReference type="PROSITE-ProRule" id="PRU01248"/>
    </source>
</evidence>
<protein>
    <submittedName>
        <fullName evidence="7">Tyrosine-type recombinase/integrase</fullName>
    </submittedName>
</protein>
<feature type="domain" description="Core-binding (CB)" evidence="6">
    <location>
        <begin position="21"/>
        <end position="116"/>
    </location>
</feature>
<gene>
    <name evidence="7" type="ORF">JF886_07380</name>
</gene>
<reference evidence="7 8" key="1">
    <citation type="submission" date="2020-10" db="EMBL/GenBank/DDBJ databases">
        <title>Ca. Dormibacterota MAGs.</title>
        <authorList>
            <person name="Montgomery K."/>
        </authorList>
    </citation>
    <scope>NUCLEOTIDE SEQUENCE [LARGE SCALE GENOMIC DNA]</scope>
    <source>
        <strain evidence="7">SC8812_S17_18</strain>
    </source>
</reference>
<evidence type="ECO:0000313" key="8">
    <source>
        <dbReference type="Proteomes" id="UP000606991"/>
    </source>
</evidence>
<dbReference type="PROSITE" id="PS51898">
    <property type="entry name" value="TYR_RECOMBINASE"/>
    <property type="match status" value="1"/>
</dbReference>
<accession>A0A934JTE9</accession>
<keyword evidence="3" id="KW-0233">DNA recombination</keyword>
<dbReference type="InterPro" id="IPR011010">
    <property type="entry name" value="DNA_brk_join_enz"/>
</dbReference>
<dbReference type="Proteomes" id="UP000606991">
    <property type="component" value="Unassembled WGS sequence"/>
</dbReference>
<dbReference type="Gene3D" id="1.10.150.130">
    <property type="match status" value="1"/>
</dbReference>
<comment type="caution">
    <text evidence="7">The sequence shown here is derived from an EMBL/GenBank/DDBJ whole genome shotgun (WGS) entry which is preliminary data.</text>
</comment>
<dbReference type="Pfam" id="PF00589">
    <property type="entry name" value="Phage_integrase"/>
    <property type="match status" value="1"/>
</dbReference>
<sequence>MTATAALPSLASPLPRRTDWHGVRDAIELFILERRADKKQPSTIRYYRQQLGLFATWLTQQEVPGDGPEDVTKGLILAYRLHLQERGHTRLVGQPLQHTTLVASQRALRTFFAWAEEEGYVIDGRILKLRKTRVPQKDATVYTLTQLDAILAACASPTEELAVRLLIGTGVRLSEAVGVCLRGPDGLPDLETDNLGRGCATLRVRWDAGAKGLKTRRTPVAVPLMKAIRRYELRERPHVAAPQLLITRRGLPYKTWGLDSVMDRLQARVGFHVHAHAFRHTWASVMVQSGWSLEHVRAFIGHTDYTTLHRYVRLATERDLGDLDRWAQFIPQPARMRLGPAPTWQDWPVSLSLQR</sequence>
<dbReference type="InterPro" id="IPR044068">
    <property type="entry name" value="CB"/>
</dbReference>
<dbReference type="EMBL" id="JAEKNS010000076">
    <property type="protein sequence ID" value="MBJ7594672.1"/>
    <property type="molecule type" value="Genomic_DNA"/>
</dbReference>
<dbReference type="AlphaFoldDB" id="A0A934JTE9"/>
<dbReference type="GO" id="GO:0003677">
    <property type="term" value="F:DNA binding"/>
    <property type="evidence" value="ECO:0007669"/>
    <property type="project" value="UniProtKB-UniRule"/>
</dbReference>
<comment type="similarity">
    <text evidence="1">Belongs to the 'phage' integrase family.</text>
</comment>
<dbReference type="CDD" id="cd00397">
    <property type="entry name" value="DNA_BRE_C"/>
    <property type="match status" value="1"/>
</dbReference>
<dbReference type="GO" id="GO:0015074">
    <property type="term" value="P:DNA integration"/>
    <property type="evidence" value="ECO:0007669"/>
    <property type="project" value="InterPro"/>
</dbReference>
<dbReference type="InterPro" id="IPR010998">
    <property type="entry name" value="Integrase_recombinase_N"/>
</dbReference>
<keyword evidence="2 4" id="KW-0238">DNA-binding</keyword>
<evidence type="ECO:0000313" key="7">
    <source>
        <dbReference type="EMBL" id="MBJ7594672.1"/>
    </source>
</evidence>
<dbReference type="InterPro" id="IPR050090">
    <property type="entry name" value="Tyrosine_recombinase_XerCD"/>
</dbReference>
<dbReference type="GO" id="GO:0006310">
    <property type="term" value="P:DNA recombination"/>
    <property type="evidence" value="ECO:0007669"/>
    <property type="project" value="UniProtKB-KW"/>
</dbReference>
<evidence type="ECO:0000256" key="3">
    <source>
        <dbReference type="ARBA" id="ARBA00023172"/>
    </source>
</evidence>
<dbReference type="PANTHER" id="PTHR30349:SF41">
    <property type="entry name" value="INTEGRASE_RECOMBINASE PROTEIN MJ0367-RELATED"/>
    <property type="match status" value="1"/>
</dbReference>
<feature type="domain" description="Tyr recombinase" evidence="5">
    <location>
        <begin position="137"/>
        <end position="324"/>
    </location>
</feature>
<dbReference type="InterPro" id="IPR013762">
    <property type="entry name" value="Integrase-like_cat_sf"/>
</dbReference>
<evidence type="ECO:0000256" key="2">
    <source>
        <dbReference type="ARBA" id="ARBA00023125"/>
    </source>
</evidence>
<organism evidence="7 8">
    <name type="scientific">Candidatus Aeolococcus gillhamiae</name>
    <dbReference type="NCBI Taxonomy" id="3127015"/>
    <lineage>
        <taxon>Bacteria</taxon>
        <taxon>Bacillati</taxon>
        <taxon>Candidatus Dormiibacterota</taxon>
        <taxon>Candidatus Dormibacteria</taxon>
        <taxon>Candidatus Aeolococcales</taxon>
        <taxon>Candidatus Aeolococcaceae</taxon>
        <taxon>Candidatus Aeolococcus</taxon>
    </lineage>
</organism>